<reference evidence="1" key="1">
    <citation type="submission" date="2021-03" db="EMBL/GenBank/DDBJ databases">
        <title>Draft genome sequence of rust myrtle Austropuccinia psidii MF-1, a brazilian biotype.</title>
        <authorList>
            <person name="Quecine M.C."/>
            <person name="Pachon D.M.R."/>
            <person name="Bonatelli M.L."/>
            <person name="Correr F.H."/>
            <person name="Franceschini L.M."/>
            <person name="Leite T.F."/>
            <person name="Margarido G.R.A."/>
            <person name="Almeida C.A."/>
            <person name="Ferrarezi J.A."/>
            <person name="Labate C.A."/>
        </authorList>
    </citation>
    <scope>NUCLEOTIDE SEQUENCE</scope>
    <source>
        <strain evidence="1">MF-1</strain>
    </source>
</reference>
<organism evidence="1 2">
    <name type="scientific">Austropuccinia psidii MF-1</name>
    <dbReference type="NCBI Taxonomy" id="1389203"/>
    <lineage>
        <taxon>Eukaryota</taxon>
        <taxon>Fungi</taxon>
        <taxon>Dikarya</taxon>
        <taxon>Basidiomycota</taxon>
        <taxon>Pucciniomycotina</taxon>
        <taxon>Pucciniomycetes</taxon>
        <taxon>Pucciniales</taxon>
        <taxon>Sphaerophragmiaceae</taxon>
        <taxon>Austropuccinia</taxon>
    </lineage>
</organism>
<dbReference type="AlphaFoldDB" id="A0A9Q3GF83"/>
<evidence type="ECO:0000313" key="2">
    <source>
        <dbReference type="Proteomes" id="UP000765509"/>
    </source>
</evidence>
<sequence length="113" mass="12608">MSLKAKNHINTIFNVWVVTPHFGRLMLMHGMTSALLADHLPPLPFLLSHNNWLLNLTILTLTKGLASPPLPHHPCHITSLGFCTLLHDLRNLPLLHSHTALSCSQFTILTPTQ</sequence>
<gene>
    <name evidence="1" type="ORF">O181_004815</name>
</gene>
<dbReference type="EMBL" id="AVOT02000956">
    <property type="protein sequence ID" value="MBW0465100.1"/>
    <property type="molecule type" value="Genomic_DNA"/>
</dbReference>
<name>A0A9Q3GF83_9BASI</name>
<dbReference type="Proteomes" id="UP000765509">
    <property type="component" value="Unassembled WGS sequence"/>
</dbReference>
<evidence type="ECO:0000313" key="1">
    <source>
        <dbReference type="EMBL" id="MBW0465100.1"/>
    </source>
</evidence>
<keyword evidence="2" id="KW-1185">Reference proteome</keyword>
<comment type="caution">
    <text evidence="1">The sequence shown here is derived from an EMBL/GenBank/DDBJ whole genome shotgun (WGS) entry which is preliminary data.</text>
</comment>
<accession>A0A9Q3GF83</accession>
<proteinExistence type="predicted"/>
<protein>
    <submittedName>
        <fullName evidence="1">Uncharacterized protein</fullName>
    </submittedName>
</protein>